<accession>A0ABP5I7B2</accession>
<feature type="region of interest" description="Disordered" evidence="1">
    <location>
        <begin position="242"/>
        <end position="310"/>
    </location>
</feature>
<dbReference type="RefSeq" id="WP_344551373.1">
    <property type="nucleotide sequence ID" value="NZ_BAAANS010000009.1"/>
</dbReference>
<reference evidence="3" key="1">
    <citation type="journal article" date="2019" name="Int. J. Syst. Evol. Microbiol.">
        <title>The Global Catalogue of Microorganisms (GCM) 10K type strain sequencing project: providing services to taxonomists for standard genome sequencing and annotation.</title>
        <authorList>
            <consortium name="The Broad Institute Genomics Platform"/>
            <consortium name="The Broad Institute Genome Sequencing Center for Infectious Disease"/>
            <person name="Wu L."/>
            <person name="Ma J."/>
        </authorList>
    </citation>
    <scope>NUCLEOTIDE SEQUENCE [LARGE SCALE GENOMIC DNA]</scope>
    <source>
        <strain evidence="3">JCM 14559</strain>
    </source>
</reference>
<name>A0ABP5I7B2_9ACTN</name>
<evidence type="ECO:0000256" key="1">
    <source>
        <dbReference type="SAM" id="MobiDB-lite"/>
    </source>
</evidence>
<keyword evidence="3" id="KW-1185">Reference proteome</keyword>
<dbReference type="EMBL" id="BAAANS010000009">
    <property type="protein sequence ID" value="GAA2092202.1"/>
    <property type="molecule type" value="Genomic_DNA"/>
</dbReference>
<sequence length="310" mass="33868">MPIPPKLAPKPHEAVIAAAGDRDHQVPRRFNARTHQVLLREGLAHMRPFTAGGRTYRYEELFGPPDIHLTAAGRAYAQQHGVDTPRRRIVVISGGAERTDPGINEAGRPNALRAGEFYGGRHHRYLRAAADALTAERGLIYIVNDLHGLVGLDFWLMYNEIRVGDEKSVRAGSIRDQARRLGLDDADVIVLGEHAHTDLVAPAVPHALVPLTGDMLGHQAQCQAVAEDSELANSWWEQAGRRFEEHREPPPAAPRTEAGIDRTAAARGQGPHPRSPLRRPGTAATSPQVSRPDLPSSTSDRTVASRSRPT</sequence>
<evidence type="ECO:0000313" key="3">
    <source>
        <dbReference type="Proteomes" id="UP001500897"/>
    </source>
</evidence>
<dbReference type="Proteomes" id="UP001500897">
    <property type="component" value="Unassembled WGS sequence"/>
</dbReference>
<feature type="compositionally biased region" description="Polar residues" evidence="1">
    <location>
        <begin position="283"/>
        <end position="310"/>
    </location>
</feature>
<protein>
    <submittedName>
        <fullName evidence="2">Uncharacterized protein</fullName>
    </submittedName>
</protein>
<comment type="caution">
    <text evidence="2">The sequence shown here is derived from an EMBL/GenBank/DDBJ whole genome shotgun (WGS) entry which is preliminary data.</text>
</comment>
<proteinExistence type="predicted"/>
<evidence type="ECO:0000313" key="2">
    <source>
        <dbReference type="EMBL" id="GAA2092202.1"/>
    </source>
</evidence>
<gene>
    <name evidence="2" type="ORF">GCM10009759_17690</name>
</gene>
<organism evidence="2 3">
    <name type="scientific">Kitasatospora saccharophila</name>
    <dbReference type="NCBI Taxonomy" id="407973"/>
    <lineage>
        <taxon>Bacteria</taxon>
        <taxon>Bacillati</taxon>
        <taxon>Actinomycetota</taxon>
        <taxon>Actinomycetes</taxon>
        <taxon>Kitasatosporales</taxon>
        <taxon>Streptomycetaceae</taxon>
        <taxon>Kitasatospora</taxon>
    </lineage>
</organism>